<dbReference type="InterPro" id="IPR035996">
    <property type="entry name" value="4pyrrol_Methylase_sf"/>
</dbReference>
<organism evidence="7 8">
    <name type="scientific">Corynebacterium choanae</name>
    <dbReference type="NCBI Taxonomy" id="1862358"/>
    <lineage>
        <taxon>Bacteria</taxon>
        <taxon>Bacillati</taxon>
        <taxon>Actinomycetota</taxon>
        <taxon>Actinomycetes</taxon>
        <taxon>Mycobacteriales</taxon>
        <taxon>Corynebacteriaceae</taxon>
        <taxon>Corynebacterium</taxon>
    </lineage>
</organism>
<dbReference type="InterPro" id="IPR014777">
    <property type="entry name" value="4pyrrole_Mease_sub1"/>
</dbReference>
<feature type="domain" description="Tetrapyrrole methylase" evidence="6">
    <location>
        <begin position="27"/>
        <end position="217"/>
    </location>
</feature>
<dbReference type="RefSeq" id="WP_123927794.1">
    <property type="nucleotide sequence ID" value="NZ_CP033896.1"/>
</dbReference>
<keyword evidence="2" id="KW-0169">Cobalamin biosynthesis</keyword>
<dbReference type="NCBIfam" id="TIGR02467">
    <property type="entry name" value="CbiE"/>
    <property type="match status" value="1"/>
</dbReference>
<evidence type="ECO:0000256" key="5">
    <source>
        <dbReference type="ARBA" id="ARBA00022691"/>
    </source>
</evidence>
<dbReference type="PANTHER" id="PTHR43182">
    <property type="entry name" value="COBALT-PRECORRIN-6B C(15)-METHYLTRANSFERASE (DECARBOXYLATING)"/>
    <property type="match status" value="1"/>
</dbReference>
<sequence>MRNSRPQQPLLADAEINPQVEPPAAPLVVIGIGAAGLATLNQQAIAALRCADIVYGSARQLGLLAADPACCTALQQQWPSPLLPHLATTIGDITDGKRRVVLASGDPLFYGIGTTLINRYGRDQVQIISNVSSFQLACAALGWSTATTPVVSVLTQPVSVLQPLLDQGQPVMVLCRNRDTVTDLRDLLCSRGTPEITVTVLSDLGSRTQRIVAACAADLVAPDSDLVIAAVHPASPIRSVLPGLDEQEYQHDGQITKRIARSVTVCALRPMPGDHLWDIGGGSGSVAIEFCRSTPKTTATIFESNLQRQATITANVEQLVGSRIELSGAAPDACEKTLAAAHNGTGRLPTKIFIGGGLTHPGVVDIALAALTPGGVLVANAVTLETQALLRELHANHGGELVGLQVSDYHPVGSFGTLRPQLPLQQWRYVKPAA</sequence>
<keyword evidence="5" id="KW-0949">S-adenosyl-L-methionine</keyword>
<dbReference type="PANTHER" id="PTHR43182:SF1">
    <property type="entry name" value="COBALT-PRECORRIN-7 C(5)-METHYLTRANSFERASE"/>
    <property type="match status" value="1"/>
</dbReference>
<dbReference type="GO" id="GO:0008276">
    <property type="term" value="F:protein methyltransferase activity"/>
    <property type="evidence" value="ECO:0007669"/>
    <property type="project" value="InterPro"/>
</dbReference>
<proteinExistence type="predicted"/>
<dbReference type="AlphaFoldDB" id="A0A3G6J634"/>
<dbReference type="InterPro" id="IPR050714">
    <property type="entry name" value="Cobalamin_biosynth_MTase"/>
</dbReference>
<dbReference type="GO" id="GO:0009236">
    <property type="term" value="P:cobalamin biosynthetic process"/>
    <property type="evidence" value="ECO:0007669"/>
    <property type="project" value="UniProtKB-UniPathway"/>
</dbReference>
<dbReference type="KEGG" id="ccho:CCHOA_05775"/>
<dbReference type="GO" id="GO:0032259">
    <property type="term" value="P:methylation"/>
    <property type="evidence" value="ECO:0007669"/>
    <property type="project" value="UniProtKB-KW"/>
</dbReference>
<dbReference type="EC" id="2.1.1.132" evidence="7"/>
<gene>
    <name evidence="7" type="primary">cobL</name>
    <name evidence="7" type="ORF">CCHOA_05775</name>
</gene>
<dbReference type="Gene3D" id="3.40.1010.10">
    <property type="entry name" value="Cobalt-precorrin-4 Transmethylase, Domain 1"/>
    <property type="match status" value="1"/>
</dbReference>
<keyword evidence="3 7" id="KW-0489">Methyltransferase</keyword>
<dbReference type="GO" id="GO:0046025">
    <property type="term" value="F:precorrin-6Y C5,15-methyltransferase (decarboxylating) activity"/>
    <property type="evidence" value="ECO:0007669"/>
    <property type="project" value="UniProtKB-EC"/>
</dbReference>
<comment type="pathway">
    <text evidence="1">Cofactor biosynthesis; adenosylcobalamin biosynthesis.</text>
</comment>
<evidence type="ECO:0000313" key="8">
    <source>
        <dbReference type="Proteomes" id="UP000269019"/>
    </source>
</evidence>
<dbReference type="CDD" id="cd11644">
    <property type="entry name" value="Precorrin-6Y-MT"/>
    <property type="match status" value="1"/>
</dbReference>
<keyword evidence="8" id="KW-1185">Reference proteome</keyword>
<dbReference type="SUPFAM" id="SSF53790">
    <property type="entry name" value="Tetrapyrrole methylase"/>
    <property type="match status" value="1"/>
</dbReference>
<evidence type="ECO:0000256" key="3">
    <source>
        <dbReference type="ARBA" id="ARBA00022603"/>
    </source>
</evidence>
<dbReference type="OrthoDB" id="9787825at2"/>
<dbReference type="InterPro" id="IPR012818">
    <property type="entry name" value="CbiE"/>
</dbReference>
<dbReference type="UniPathway" id="UPA00148"/>
<dbReference type="InterPro" id="IPR000878">
    <property type="entry name" value="4pyrrol_Mease"/>
</dbReference>
<evidence type="ECO:0000259" key="6">
    <source>
        <dbReference type="Pfam" id="PF00590"/>
    </source>
</evidence>
<dbReference type="InterPro" id="IPR029063">
    <property type="entry name" value="SAM-dependent_MTases_sf"/>
</dbReference>
<evidence type="ECO:0000256" key="1">
    <source>
        <dbReference type="ARBA" id="ARBA00004953"/>
    </source>
</evidence>
<keyword evidence="4 7" id="KW-0808">Transferase</keyword>
<dbReference type="Pfam" id="PF00590">
    <property type="entry name" value="TP_methylase"/>
    <property type="match status" value="1"/>
</dbReference>
<dbReference type="PIRSF" id="PIRSF036428">
    <property type="entry name" value="CobL"/>
    <property type="match status" value="1"/>
</dbReference>
<protein>
    <submittedName>
        <fullName evidence="7">Precorrin-6Y C(5,15)-methyltransferase [decarboxylating]</fullName>
        <ecNumber evidence="7">2.1.1.132</ecNumber>
    </submittedName>
</protein>
<evidence type="ECO:0000256" key="2">
    <source>
        <dbReference type="ARBA" id="ARBA00022573"/>
    </source>
</evidence>
<dbReference type="InterPro" id="IPR006365">
    <property type="entry name" value="Cbl_synth_CobL"/>
</dbReference>
<evidence type="ECO:0000256" key="4">
    <source>
        <dbReference type="ARBA" id="ARBA00022679"/>
    </source>
</evidence>
<dbReference type="SUPFAM" id="SSF53335">
    <property type="entry name" value="S-adenosyl-L-methionine-dependent methyltransferases"/>
    <property type="match status" value="1"/>
</dbReference>
<evidence type="ECO:0000313" key="7">
    <source>
        <dbReference type="EMBL" id="AZA13555.1"/>
    </source>
</evidence>
<accession>A0A3G6J634</accession>
<reference evidence="7 8" key="1">
    <citation type="submission" date="2018-11" db="EMBL/GenBank/DDBJ databases">
        <authorList>
            <person name="Kleinhagauer T."/>
            <person name="Glaeser S.P."/>
            <person name="Spergser J."/>
            <person name="Ruckert C."/>
            <person name="Kaempfer P."/>
            <person name="Busse H.-J."/>
        </authorList>
    </citation>
    <scope>NUCLEOTIDE SEQUENCE [LARGE SCALE GENOMIC DNA]</scope>
    <source>
        <strain evidence="7 8">200CH</strain>
    </source>
</reference>
<name>A0A3G6J634_9CORY</name>
<dbReference type="EMBL" id="CP033896">
    <property type="protein sequence ID" value="AZA13555.1"/>
    <property type="molecule type" value="Genomic_DNA"/>
</dbReference>
<dbReference type="Gene3D" id="3.40.50.150">
    <property type="entry name" value="Vaccinia Virus protein VP39"/>
    <property type="match status" value="1"/>
</dbReference>
<dbReference type="Proteomes" id="UP000269019">
    <property type="component" value="Chromosome"/>
</dbReference>